<sequence>MNTKFQDGKLKISDKLEKSEEHHYTHLVMDESGRLNAVEFKEDEELYELYKLYNQLLKETKIIK</sequence>
<organism evidence="1 2">
    <name type="scientific">Neobacillus rhizophilus</name>
    <dbReference type="NCBI Taxonomy" id="2833579"/>
    <lineage>
        <taxon>Bacteria</taxon>
        <taxon>Bacillati</taxon>
        <taxon>Bacillota</taxon>
        <taxon>Bacilli</taxon>
        <taxon>Bacillales</taxon>
        <taxon>Bacillaceae</taxon>
        <taxon>Neobacillus</taxon>
    </lineage>
</organism>
<proteinExistence type="predicted"/>
<dbReference type="Proteomes" id="UP000679749">
    <property type="component" value="Unassembled WGS sequence"/>
</dbReference>
<protein>
    <submittedName>
        <fullName evidence="1">Uncharacterized protein</fullName>
    </submittedName>
</protein>
<comment type="caution">
    <text evidence="1">The sequence shown here is derived from an EMBL/GenBank/DDBJ whole genome shotgun (WGS) entry which is preliminary data.</text>
</comment>
<dbReference type="EMBL" id="JAGYPF010000003">
    <property type="protein sequence ID" value="MBS4214070.1"/>
    <property type="molecule type" value="Genomic_DNA"/>
</dbReference>
<accession>A0A942U651</accession>
<dbReference type="AlphaFoldDB" id="A0A942U651"/>
<evidence type="ECO:0000313" key="1">
    <source>
        <dbReference type="EMBL" id="MBS4214070.1"/>
    </source>
</evidence>
<dbReference type="RefSeq" id="WP_213118570.1">
    <property type="nucleotide sequence ID" value="NZ_JAGYPF010000003.1"/>
</dbReference>
<keyword evidence="2" id="KW-1185">Reference proteome</keyword>
<gene>
    <name evidence="1" type="ORF">KHA99_16570</name>
</gene>
<name>A0A942U651_9BACI</name>
<reference evidence="1" key="1">
    <citation type="submission" date="2021-05" db="EMBL/GenBank/DDBJ databases">
        <title>Novel Bacillus species.</title>
        <authorList>
            <person name="Liu G."/>
        </authorList>
    </citation>
    <scope>NUCLEOTIDE SEQUENCE</scope>
    <source>
        <strain evidence="1">FJAT-49825</strain>
    </source>
</reference>
<evidence type="ECO:0000313" key="2">
    <source>
        <dbReference type="Proteomes" id="UP000679749"/>
    </source>
</evidence>